<accession>A0ABU5RCZ3</accession>
<evidence type="ECO:0000256" key="2">
    <source>
        <dbReference type="RuleBase" id="RU000461"/>
    </source>
</evidence>
<protein>
    <submittedName>
        <fullName evidence="3">Cytochrome P450</fullName>
    </submittedName>
</protein>
<evidence type="ECO:0000313" key="3">
    <source>
        <dbReference type="EMBL" id="MEA5364126.1"/>
    </source>
</evidence>
<gene>
    <name evidence="3" type="ORF">VA596_31650</name>
</gene>
<keyword evidence="4" id="KW-1185">Reference proteome</keyword>
<dbReference type="Proteomes" id="UP001304298">
    <property type="component" value="Unassembled WGS sequence"/>
</dbReference>
<sequence length="411" mass="45067">MTTSTDSDLEAQLRTARAGLTSLGALGDRIATLMLGPEDPYAVYAQMRARGPVQKSRIGIYAVLGRDIADSVLRDRRFGRRTLGGYWPQGTSTFDNSFLAMDPPEHTRLRKLAMPAFSPKTIGALRPDIERACRELLDDVDSSKPFDLMEKYAKRVPCAVIATLFGIPESRQAEFDELAAGLSLVLDGVVSLEEAKRLQDAVDGMTALFTELLAMRVVEPGDDLVSRLLRSVDGDKLTAGELVAMCGMLSLAGTETTVNLIGNGTLALLEHPEQWDLLRAEPDLAPKAVEEALRYDTSVLMQARFAHEEVELGGKRIPVDSQVTILTGACNRDPEAFDRPDVFDLRRESGPDHISFSSGIHYCVGAPLARLEGDVAFRVLQERFPTLRRAGELTRRTSPFIRGLHAFPVTA</sequence>
<dbReference type="PRINTS" id="PR00359">
    <property type="entry name" value="BP450"/>
</dbReference>
<dbReference type="PANTHER" id="PTHR46696">
    <property type="entry name" value="P450, PUTATIVE (EUROFUNG)-RELATED"/>
    <property type="match status" value="1"/>
</dbReference>
<keyword evidence="2" id="KW-0408">Iron</keyword>
<evidence type="ECO:0000256" key="1">
    <source>
        <dbReference type="ARBA" id="ARBA00010617"/>
    </source>
</evidence>
<dbReference type="Gene3D" id="1.10.630.10">
    <property type="entry name" value="Cytochrome P450"/>
    <property type="match status" value="1"/>
</dbReference>
<dbReference type="InterPro" id="IPR017972">
    <property type="entry name" value="Cyt_P450_CS"/>
</dbReference>
<keyword evidence="2" id="KW-0349">Heme</keyword>
<dbReference type="RefSeq" id="WP_323331868.1">
    <property type="nucleotide sequence ID" value="NZ_JAYFSI010000008.1"/>
</dbReference>
<keyword evidence="2" id="KW-0560">Oxidoreductase</keyword>
<dbReference type="InterPro" id="IPR002397">
    <property type="entry name" value="Cyt_P450_B"/>
</dbReference>
<dbReference type="PANTHER" id="PTHR46696:SF1">
    <property type="entry name" value="CYTOCHROME P450 YJIB-RELATED"/>
    <property type="match status" value="1"/>
</dbReference>
<proteinExistence type="inferred from homology"/>
<keyword evidence="2" id="KW-0479">Metal-binding</keyword>
<dbReference type="SUPFAM" id="SSF48264">
    <property type="entry name" value="Cytochrome P450"/>
    <property type="match status" value="1"/>
</dbReference>
<dbReference type="CDD" id="cd20625">
    <property type="entry name" value="CYP164-like"/>
    <property type="match status" value="1"/>
</dbReference>
<comment type="similarity">
    <text evidence="1 2">Belongs to the cytochrome P450 family.</text>
</comment>
<reference evidence="3 4" key="1">
    <citation type="submission" date="2023-12" db="EMBL/GenBank/DDBJ databases">
        <title>Amycolatopsis sp. V23-08.</title>
        <authorList>
            <person name="Somphong A."/>
        </authorList>
    </citation>
    <scope>NUCLEOTIDE SEQUENCE [LARGE SCALE GENOMIC DNA]</scope>
    <source>
        <strain evidence="3 4">V23-08</strain>
    </source>
</reference>
<dbReference type="Pfam" id="PF00067">
    <property type="entry name" value="p450"/>
    <property type="match status" value="1"/>
</dbReference>
<organism evidence="3 4">
    <name type="scientific">Amycolatopsis heterodermiae</name>
    <dbReference type="NCBI Taxonomy" id="3110235"/>
    <lineage>
        <taxon>Bacteria</taxon>
        <taxon>Bacillati</taxon>
        <taxon>Actinomycetota</taxon>
        <taxon>Actinomycetes</taxon>
        <taxon>Pseudonocardiales</taxon>
        <taxon>Pseudonocardiaceae</taxon>
        <taxon>Amycolatopsis</taxon>
    </lineage>
</organism>
<evidence type="ECO:0000313" key="4">
    <source>
        <dbReference type="Proteomes" id="UP001304298"/>
    </source>
</evidence>
<dbReference type="InterPro" id="IPR036396">
    <property type="entry name" value="Cyt_P450_sf"/>
</dbReference>
<dbReference type="PROSITE" id="PS00086">
    <property type="entry name" value="CYTOCHROME_P450"/>
    <property type="match status" value="1"/>
</dbReference>
<name>A0ABU5RCZ3_9PSEU</name>
<comment type="caution">
    <text evidence="3">The sequence shown here is derived from an EMBL/GenBank/DDBJ whole genome shotgun (WGS) entry which is preliminary data.</text>
</comment>
<dbReference type="InterPro" id="IPR001128">
    <property type="entry name" value="Cyt_P450"/>
</dbReference>
<keyword evidence="2" id="KW-0503">Monooxygenase</keyword>
<dbReference type="EMBL" id="JAYFSI010000008">
    <property type="protein sequence ID" value="MEA5364126.1"/>
    <property type="molecule type" value="Genomic_DNA"/>
</dbReference>